<dbReference type="EMBL" id="CP029353">
    <property type="protein sequence ID" value="AWK86827.1"/>
    <property type="molecule type" value="Genomic_DNA"/>
</dbReference>
<sequence length="121" mass="13458">MHYLNIPIPGISRPPACDKEATQDFIDKRAQLTPEQVAAVERVVESFNTRPSTTGDIELPGTVIGTAHARIRNGVYVLYQQFSQHGQTKLLIKLWYCGTYDGQPGSGRFDFQTEMDEAAGE</sequence>
<protein>
    <recommendedName>
        <fullName evidence="3">Type II toxin-antitoxin system RelE/ParE family toxin</fullName>
    </recommendedName>
</protein>
<gene>
    <name evidence="1" type="ORF">DEW08_11805</name>
</gene>
<dbReference type="AlphaFoldDB" id="A0A2S2CRA3"/>
<evidence type="ECO:0000313" key="2">
    <source>
        <dbReference type="Proteomes" id="UP000245629"/>
    </source>
</evidence>
<dbReference type="Proteomes" id="UP000245629">
    <property type="component" value="Chromosome 2"/>
</dbReference>
<proteinExistence type="predicted"/>
<organism evidence="1 2">
    <name type="scientific">Azospirillum thermophilum</name>
    <dbReference type="NCBI Taxonomy" id="2202148"/>
    <lineage>
        <taxon>Bacteria</taxon>
        <taxon>Pseudomonadati</taxon>
        <taxon>Pseudomonadota</taxon>
        <taxon>Alphaproteobacteria</taxon>
        <taxon>Rhodospirillales</taxon>
        <taxon>Azospirillaceae</taxon>
        <taxon>Azospirillum</taxon>
    </lineage>
</organism>
<evidence type="ECO:0008006" key="3">
    <source>
        <dbReference type="Google" id="ProtNLM"/>
    </source>
</evidence>
<dbReference type="RefSeq" id="WP_109327339.1">
    <property type="nucleotide sequence ID" value="NZ_CP029353.1"/>
</dbReference>
<evidence type="ECO:0000313" key="1">
    <source>
        <dbReference type="EMBL" id="AWK86827.1"/>
    </source>
</evidence>
<reference evidence="2" key="1">
    <citation type="submission" date="2018-05" db="EMBL/GenBank/DDBJ databases">
        <title>Azospirillum thermophila sp. nov., a novel isolated from hot spring.</title>
        <authorList>
            <person name="Zhao Z."/>
        </authorList>
    </citation>
    <scope>NUCLEOTIDE SEQUENCE [LARGE SCALE GENOMIC DNA]</scope>
    <source>
        <strain evidence="2">CFH 70021</strain>
    </source>
</reference>
<name>A0A2S2CRA3_9PROT</name>
<dbReference type="OrthoDB" id="9868131at2"/>
<accession>A0A2S2CRA3</accession>
<keyword evidence="2" id="KW-1185">Reference proteome</keyword>
<dbReference type="KEGG" id="azz:DEW08_11805"/>